<proteinExistence type="predicted"/>
<protein>
    <submittedName>
        <fullName evidence="1">Uncharacterized protein</fullName>
    </submittedName>
</protein>
<evidence type="ECO:0000313" key="2">
    <source>
        <dbReference type="Proteomes" id="UP000294862"/>
    </source>
</evidence>
<name>A0A4R2I2V5_9GAMM</name>
<evidence type="ECO:0000313" key="1">
    <source>
        <dbReference type="EMBL" id="TCO38177.1"/>
    </source>
</evidence>
<organism evidence="1 2">
    <name type="scientific">Dokdonella fugitiva</name>
    <dbReference type="NCBI Taxonomy" id="328517"/>
    <lineage>
        <taxon>Bacteria</taxon>
        <taxon>Pseudomonadati</taxon>
        <taxon>Pseudomonadota</taxon>
        <taxon>Gammaproteobacteria</taxon>
        <taxon>Lysobacterales</taxon>
        <taxon>Rhodanobacteraceae</taxon>
        <taxon>Dokdonella</taxon>
    </lineage>
</organism>
<dbReference type="AlphaFoldDB" id="A0A4R2I2V5"/>
<dbReference type="RefSeq" id="WP_131999280.1">
    <property type="nucleotide sequence ID" value="NZ_JACGXM010000014.1"/>
</dbReference>
<reference evidence="1 2" key="1">
    <citation type="journal article" date="2015" name="Stand. Genomic Sci.">
        <title>Genomic Encyclopedia of Bacterial and Archaeal Type Strains, Phase III: the genomes of soil and plant-associated and newly described type strains.</title>
        <authorList>
            <person name="Whitman W.B."/>
            <person name="Woyke T."/>
            <person name="Klenk H.P."/>
            <person name="Zhou Y."/>
            <person name="Lilburn T.G."/>
            <person name="Beck B.J."/>
            <person name="De Vos P."/>
            <person name="Vandamme P."/>
            <person name="Eisen J.A."/>
            <person name="Garrity G."/>
            <person name="Hugenholtz P."/>
            <person name="Kyrpides N.C."/>
        </authorList>
    </citation>
    <scope>NUCLEOTIDE SEQUENCE [LARGE SCALE GENOMIC DNA]</scope>
    <source>
        <strain evidence="1 2">A3</strain>
    </source>
</reference>
<comment type="caution">
    <text evidence="1">The sequence shown here is derived from an EMBL/GenBank/DDBJ whole genome shotgun (WGS) entry which is preliminary data.</text>
</comment>
<gene>
    <name evidence="1" type="ORF">EV148_10813</name>
</gene>
<sequence length="97" mass="10642">MQPEWRPIGIVETPITNPLVKLACDAAPMRYRASLRSNSASTSRWELSVNFARGESRGAAAARALMHTLCVLASSQRFPLTIIDGKHWLDEGAPSVH</sequence>
<dbReference type="Proteomes" id="UP000294862">
    <property type="component" value="Unassembled WGS sequence"/>
</dbReference>
<accession>A0A4R2I2V5</accession>
<dbReference type="EMBL" id="SLWQ01000008">
    <property type="protein sequence ID" value="TCO38177.1"/>
    <property type="molecule type" value="Genomic_DNA"/>
</dbReference>
<keyword evidence="2" id="KW-1185">Reference proteome</keyword>